<dbReference type="InterPro" id="IPR022385">
    <property type="entry name" value="Rhs_assc_core"/>
</dbReference>
<organism evidence="2 3">
    <name type="scientific">Acidiluteibacter ferrifornacis</name>
    <dbReference type="NCBI Taxonomy" id="2692424"/>
    <lineage>
        <taxon>Bacteria</taxon>
        <taxon>Pseudomonadati</taxon>
        <taxon>Bacteroidota</taxon>
        <taxon>Flavobacteriia</taxon>
        <taxon>Flavobacteriales</taxon>
        <taxon>Cryomorphaceae</taxon>
        <taxon>Acidiluteibacter</taxon>
    </lineage>
</organism>
<dbReference type="InterPro" id="IPR050708">
    <property type="entry name" value="T6SS_VgrG/RHS"/>
</dbReference>
<evidence type="ECO:0000256" key="1">
    <source>
        <dbReference type="SAM" id="MobiDB-lite"/>
    </source>
</evidence>
<dbReference type="Proteomes" id="UP000470771">
    <property type="component" value="Unassembled WGS sequence"/>
</dbReference>
<sequence>MSLQEIIPNLDANALYEFRIMITQNAGRVITAVMDTAQMTVTAPGASTVAAVNASATKYVKFYYLGSHLTTLAGSNNRVDLRINVAAGTGFSTSTATISDISINEVTFGANAPIALRNGAAYRYGFNGMERDDEMKGSGNSYDFGARIYDPRLGRWMSLDPLFSVQPGFSPYVGFNNNPLIFVDPDGKIVEYANAKTQKVVESAMAADPKFAKAVQTLINSDVVYNYTLKGTADYDKLRAGGVANPGGVSSDGSQINISFELIENSVLNGENSSLYHETEHGVQFEHGEVGFKKDSDGKWVLDAAYDINDEVKAFEVGMEAPGNDEVAKEQFNKKTPEQKINDIGRKSTTYGELKEQANRDKAAGNSVDRNEPSSPDGEQKTVRTSTKFFKTHKER</sequence>
<dbReference type="Gene3D" id="2.180.10.10">
    <property type="entry name" value="RHS repeat-associated core"/>
    <property type="match status" value="1"/>
</dbReference>
<dbReference type="AlphaFoldDB" id="A0A6N9NKK6"/>
<feature type="compositionally biased region" description="Basic and acidic residues" evidence="1">
    <location>
        <begin position="353"/>
        <end position="363"/>
    </location>
</feature>
<dbReference type="NCBIfam" id="TIGR03696">
    <property type="entry name" value="Rhs_assc_core"/>
    <property type="match status" value="1"/>
</dbReference>
<dbReference type="PANTHER" id="PTHR32305:SF15">
    <property type="entry name" value="PROTEIN RHSA-RELATED"/>
    <property type="match status" value="1"/>
</dbReference>
<keyword evidence="3" id="KW-1185">Reference proteome</keyword>
<evidence type="ECO:0008006" key="4">
    <source>
        <dbReference type="Google" id="ProtNLM"/>
    </source>
</evidence>
<gene>
    <name evidence="2" type="ORF">GQN54_07710</name>
</gene>
<accession>A0A6N9NKK6</accession>
<reference evidence="2 3" key="1">
    <citation type="submission" date="2019-12" db="EMBL/GenBank/DDBJ databases">
        <authorList>
            <person name="Zhao J."/>
        </authorList>
    </citation>
    <scope>NUCLEOTIDE SEQUENCE [LARGE SCALE GENOMIC DNA]</scope>
    <source>
        <strain evidence="2 3">S-15</strain>
    </source>
</reference>
<name>A0A6N9NKK6_9FLAO</name>
<dbReference type="RefSeq" id="WP_160632949.1">
    <property type="nucleotide sequence ID" value="NZ_WWNE01000006.1"/>
</dbReference>
<dbReference type="EMBL" id="WWNE01000006">
    <property type="protein sequence ID" value="NBG66001.1"/>
    <property type="molecule type" value="Genomic_DNA"/>
</dbReference>
<comment type="caution">
    <text evidence="2">The sequence shown here is derived from an EMBL/GenBank/DDBJ whole genome shotgun (WGS) entry which is preliminary data.</text>
</comment>
<protein>
    <recommendedName>
        <fullName evidence="4">RHS repeat-associated core domain-containing protein</fullName>
    </recommendedName>
</protein>
<proteinExistence type="predicted"/>
<dbReference type="PANTHER" id="PTHR32305">
    <property type="match status" value="1"/>
</dbReference>
<evidence type="ECO:0000313" key="2">
    <source>
        <dbReference type="EMBL" id="NBG66001.1"/>
    </source>
</evidence>
<evidence type="ECO:0000313" key="3">
    <source>
        <dbReference type="Proteomes" id="UP000470771"/>
    </source>
</evidence>
<feature type="region of interest" description="Disordered" evidence="1">
    <location>
        <begin position="342"/>
        <end position="396"/>
    </location>
</feature>